<evidence type="ECO:0000313" key="2">
    <source>
        <dbReference type="EMBL" id="KAJ4349492.1"/>
    </source>
</evidence>
<evidence type="ECO:0000256" key="1">
    <source>
        <dbReference type="SAM" id="MobiDB-lite"/>
    </source>
</evidence>
<organism evidence="2 3">
    <name type="scientific">Didymosphaeria variabile</name>
    <dbReference type="NCBI Taxonomy" id="1932322"/>
    <lineage>
        <taxon>Eukaryota</taxon>
        <taxon>Fungi</taxon>
        <taxon>Dikarya</taxon>
        <taxon>Ascomycota</taxon>
        <taxon>Pezizomycotina</taxon>
        <taxon>Dothideomycetes</taxon>
        <taxon>Pleosporomycetidae</taxon>
        <taxon>Pleosporales</taxon>
        <taxon>Massarineae</taxon>
        <taxon>Didymosphaeriaceae</taxon>
        <taxon>Didymosphaeria</taxon>
    </lineage>
</organism>
<keyword evidence="3" id="KW-1185">Reference proteome</keyword>
<reference evidence="2" key="1">
    <citation type="submission" date="2022-10" db="EMBL/GenBank/DDBJ databases">
        <title>Tapping the CABI collections for fungal endophytes: first genome assemblies for Collariella, Neodidymelliopsis, Ascochyta clinopodiicola, Didymella pomorum, Didymosphaeria variabile, Neocosmospora piperis and Neocucurbitaria cava.</title>
        <authorList>
            <person name="Hill R."/>
        </authorList>
    </citation>
    <scope>NUCLEOTIDE SEQUENCE</scope>
    <source>
        <strain evidence="2">IMI 356815</strain>
    </source>
</reference>
<dbReference type="GeneID" id="80911638"/>
<proteinExistence type="predicted"/>
<dbReference type="RefSeq" id="XP_056068422.1">
    <property type="nucleotide sequence ID" value="XM_056216866.1"/>
</dbReference>
<dbReference type="AlphaFoldDB" id="A0A9W9C918"/>
<feature type="compositionally biased region" description="Polar residues" evidence="1">
    <location>
        <begin position="403"/>
        <end position="419"/>
    </location>
</feature>
<dbReference type="Proteomes" id="UP001140513">
    <property type="component" value="Unassembled WGS sequence"/>
</dbReference>
<dbReference type="EMBL" id="JAPEUX010000006">
    <property type="protein sequence ID" value="KAJ4349492.1"/>
    <property type="molecule type" value="Genomic_DNA"/>
</dbReference>
<protein>
    <submittedName>
        <fullName evidence="2">Uncharacterized protein</fullName>
    </submittedName>
</protein>
<gene>
    <name evidence="2" type="ORF">N0V89_008108</name>
</gene>
<sequence>MTRVLDDFVLECAGIQFDEELVTLEELKKESPQARILAQYLLDFKHIIAKERWNEVDKHTRRSVSEQEKNYIRIPEDRPDVQAAMSTKEVFEDHYNIARCDANFDIASEIKRKAEYIRSEDERRWTEVIEDTVFKRLRDKARKGESDKHRPRSDDVIKRFRVDHTWEFGGIVLSKYSRVSSFRLKAPKPDLFLSFHAYERGDTECGPLSGEDYIENFGMTCLNDLYDKYRTMVRKRPDRKFGFNPSPCKEFYIASSVKDRTCFPWAVCEWKHHGHIGTRYEDYLHCQAANAAAVCLTLFANAAAGGRASPVLGEIRPVVCMTFTGPNIKVWIAYVTEVRKAHYRYRMRCIWKGSLKNVLDNIKLCVIIENLHFWAMNHLRPWLSGCIDQWRRSTDEADKMENNRSQAAKSANKPNSGNKPHNYKPNFALRRANTLDTCLEQDSDYVPDDNSEDDSEVSGYEDGDEDGEEDPDDGENEIEDYDDDDEEQEENIDKALGQLERSLRGDKRGLEALQLLLQALCYV</sequence>
<feature type="compositionally biased region" description="Acidic residues" evidence="1">
    <location>
        <begin position="441"/>
        <end position="490"/>
    </location>
</feature>
<accession>A0A9W9C918</accession>
<feature type="region of interest" description="Disordered" evidence="1">
    <location>
        <begin position="441"/>
        <end position="492"/>
    </location>
</feature>
<name>A0A9W9C918_9PLEO</name>
<evidence type="ECO:0000313" key="3">
    <source>
        <dbReference type="Proteomes" id="UP001140513"/>
    </source>
</evidence>
<dbReference type="OrthoDB" id="5081713at2759"/>
<feature type="region of interest" description="Disordered" evidence="1">
    <location>
        <begin position="397"/>
        <end position="425"/>
    </location>
</feature>
<comment type="caution">
    <text evidence="2">The sequence shown here is derived from an EMBL/GenBank/DDBJ whole genome shotgun (WGS) entry which is preliminary data.</text>
</comment>